<comment type="function">
    <text evidence="1 11">Condensation of UDP-2,3-diacylglucosamine and 2,3-diacylglucosamine-1-phosphate to form lipid A disaccharide, a precursor of lipid A, a phosphorylated glycolipid that anchors the lipopolysaccharide to the outer membrane of the cell.</text>
</comment>
<sequence length="386" mass="42299">MASSADISLALVAGEVSGDMLAGRLMAGLRPHLPNARFSGIGGPRMIEQGLVSSVPMDTLTVRGLFEVIPRYREIKGIQNKLRDQLIAERPAAFIGADYPGFNLGLEEQLRAAGIPTVHFVSPQIWAWRGGRIKKIKRAVSHMLVIFPFEEQIYRDAGVPVTYIGHPLAEMIPLQPDVAGARRSLGLAGDARVVTVMPGSRMGEIKYLTEPFMRAVRILAQRDPQLKFVMPMAGERQKALFTELAAKAGLSDVPVQLVDGQSHTAIAAADAVLVASGTATLEVALFKKPMVIAYKVFEASWQIMRHMGYMPWIGLPNILSREFVVPEFLQHAARPEALADAVWRQLEDTAGRERLAQRFTDMHHSLLRNSAAESAEAVLRVIGKAT</sequence>
<dbReference type="EMBL" id="JANUGV010000001">
    <property type="protein sequence ID" value="MCS0607883.1"/>
    <property type="molecule type" value="Genomic_DNA"/>
</dbReference>
<comment type="catalytic activity">
    <reaction evidence="10 11">
        <text>a lipid X + a UDP-2-N,3-O-bis[(3R)-3-hydroxyacyl]-alpha-D-glucosamine = a lipid A disaccharide + UDP + H(+)</text>
        <dbReference type="Rhea" id="RHEA:67828"/>
        <dbReference type="ChEBI" id="CHEBI:15378"/>
        <dbReference type="ChEBI" id="CHEBI:58223"/>
        <dbReference type="ChEBI" id="CHEBI:137748"/>
        <dbReference type="ChEBI" id="CHEBI:176338"/>
        <dbReference type="ChEBI" id="CHEBI:176343"/>
        <dbReference type="EC" id="2.4.1.182"/>
    </reaction>
</comment>
<dbReference type="RefSeq" id="WP_258855566.1">
    <property type="nucleotide sequence ID" value="NZ_JANUGV010000001.1"/>
</dbReference>
<name>A0ABT2BH98_9BURK</name>
<comment type="caution">
    <text evidence="12">The sequence shown here is derived from an EMBL/GenBank/DDBJ whole genome shotgun (WGS) entry which is preliminary data.</text>
</comment>
<dbReference type="Proteomes" id="UP001205861">
    <property type="component" value="Unassembled WGS sequence"/>
</dbReference>
<evidence type="ECO:0000256" key="4">
    <source>
        <dbReference type="ARBA" id="ARBA00020902"/>
    </source>
</evidence>
<dbReference type="NCBIfam" id="TIGR00215">
    <property type="entry name" value="lpxB"/>
    <property type="match status" value="1"/>
</dbReference>
<evidence type="ECO:0000256" key="11">
    <source>
        <dbReference type="HAMAP-Rule" id="MF_00392"/>
    </source>
</evidence>
<evidence type="ECO:0000256" key="6">
    <source>
        <dbReference type="ARBA" id="ARBA00022556"/>
    </source>
</evidence>
<keyword evidence="7 11" id="KW-0328">Glycosyltransferase</keyword>
<keyword evidence="6 11" id="KW-0441">Lipid A biosynthesis</keyword>
<comment type="similarity">
    <text evidence="2 11">Belongs to the LpxB family.</text>
</comment>
<evidence type="ECO:0000256" key="5">
    <source>
        <dbReference type="ARBA" id="ARBA00022516"/>
    </source>
</evidence>
<evidence type="ECO:0000256" key="1">
    <source>
        <dbReference type="ARBA" id="ARBA00002056"/>
    </source>
</evidence>
<proteinExistence type="inferred from homology"/>
<dbReference type="GO" id="GO:0008915">
    <property type="term" value="F:lipid-A-disaccharide synthase activity"/>
    <property type="evidence" value="ECO:0007669"/>
    <property type="project" value="UniProtKB-EC"/>
</dbReference>
<evidence type="ECO:0000256" key="3">
    <source>
        <dbReference type="ARBA" id="ARBA00012687"/>
    </source>
</evidence>
<keyword evidence="5 11" id="KW-0444">Lipid biosynthesis</keyword>
<organism evidence="12 13">
    <name type="scientific">Massilia solisilvae</name>
    <dbReference type="NCBI Taxonomy" id="1811225"/>
    <lineage>
        <taxon>Bacteria</taxon>
        <taxon>Pseudomonadati</taxon>
        <taxon>Pseudomonadota</taxon>
        <taxon>Betaproteobacteria</taxon>
        <taxon>Burkholderiales</taxon>
        <taxon>Oxalobacteraceae</taxon>
        <taxon>Telluria group</taxon>
        <taxon>Massilia</taxon>
    </lineage>
</organism>
<dbReference type="InterPro" id="IPR003835">
    <property type="entry name" value="Glyco_trans_19"/>
</dbReference>
<dbReference type="SUPFAM" id="SSF53756">
    <property type="entry name" value="UDP-Glycosyltransferase/glycogen phosphorylase"/>
    <property type="match status" value="1"/>
</dbReference>
<evidence type="ECO:0000256" key="8">
    <source>
        <dbReference type="ARBA" id="ARBA00022679"/>
    </source>
</evidence>
<evidence type="ECO:0000256" key="9">
    <source>
        <dbReference type="ARBA" id="ARBA00023098"/>
    </source>
</evidence>
<evidence type="ECO:0000256" key="2">
    <source>
        <dbReference type="ARBA" id="ARBA00007868"/>
    </source>
</evidence>
<evidence type="ECO:0000313" key="12">
    <source>
        <dbReference type="EMBL" id="MCS0607883.1"/>
    </source>
</evidence>
<dbReference type="Gene3D" id="3.40.50.2000">
    <property type="entry name" value="Glycogen Phosphorylase B"/>
    <property type="match status" value="1"/>
</dbReference>
<keyword evidence="9 11" id="KW-0443">Lipid metabolism</keyword>
<dbReference type="PANTHER" id="PTHR30372">
    <property type="entry name" value="LIPID-A-DISACCHARIDE SYNTHASE"/>
    <property type="match status" value="1"/>
</dbReference>
<evidence type="ECO:0000256" key="7">
    <source>
        <dbReference type="ARBA" id="ARBA00022676"/>
    </source>
</evidence>
<keyword evidence="8 11" id="KW-0808">Transferase</keyword>
<dbReference type="PANTHER" id="PTHR30372:SF4">
    <property type="entry name" value="LIPID-A-DISACCHARIDE SYNTHASE, MITOCHONDRIAL-RELATED"/>
    <property type="match status" value="1"/>
</dbReference>
<dbReference type="HAMAP" id="MF_00392">
    <property type="entry name" value="LpxB"/>
    <property type="match status" value="1"/>
</dbReference>
<evidence type="ECO:0000313" key="13">
    <source>
        <dbReference type="Proteomes" id="UP001205861"/>
    </source>
</evidence>
<evidence type="ECO:0000256" key="10">
    <source>
        <dbReference type="ARBA" id="ARBA00048975"/>
    </source>
</evidence>
<keyword evidence="13" id="KW-1185">Reference proteome</keyword>
<comment type="pathway">
    <text evidence="11">Bacterial outer membrane biogenesis; LPS lipid A biosynthesis.</text>
</comment>
<reference evidence="12 13" key="1">
    <citation type="submission" date="2022-08" db="EMBL/GenBank/DDBJ databases">
        <title>Reclassification of Massilia species as members of the genera Telluria, Duganella, Pseudoduganella, Mokoshia gen. nov. and Zemynaea gen. nov. using orthogonal and non-orthogonal genome-based approaches.</title>
        <authorList>
            <person name="Bowman J.P."/>
        </authorList>
    </citation>
    <scope>NUCLEOTIDE SEQUENCE [LARGE SCALE GENOMIC DNA]</scope>
    <source>
        <strain evidence="12 13">JCM 31607</strain>
    </source>
</reference>
<protein>
    <recommendedName>
        <fullName evidence="4 11">Lipid-A-disaccharide synthase</fullName>
        <ecNumber evidence="3 11">2.4.1.182</ecNumber>
    </recommendedName>
</protein>
<gene>
    <name evidence="11 12" type="primary">lpxB</name>
    <name evidence="12" type="ORF">NX773_06880</name>
</gene>
<dbReference type="Pfam" id="PF02684">
    <property type="entry name" value="LpxB"/>
    <property type="match status" value="1"/>
</dbReference>
<accession>A0ABT2BH98</accession>
<dbReference type="EC" id="2.4.1.182" evidence="3 11"/>